<organism evidence="9 10">
    <name type="scientific">Lupinus albus</name>
    <name type="common">White lupine</name>
    <name type="synonym">Lupinus termis</name>
    <dbReference type="NCBI Taxonomy" id="3870"/>
    <lineage>
        <taxon>Eukaryota</taxon>
        <taxon>Viridiplantae</taxon>
        <taxon>Streptophyta</taxon>
        <taxon>Embryophyta</taxon>
        <taxon>Tracheophyta</taxon>
        <taxon>Spermatophyta</taxon>
        <taxon>Magnoliopsida</taxon>
        <taxon>eudicotyledons</taxon>
        <taxon>Gunneridae</taxon>
        <taxon>Pentapetalae</taxon>
        <taxon>rosids</taxon>
        <taxon>fabids</taxon>
        <taxon>Fabales</taxon>
        <taxon>Fabaceae</taxon>
        <taxon>Papilionoideae</taxon>
        <taxon>50 kb inversion clade</taxon>
        <taxon>genistoids sensu lato</taxon>
        <taxon>core genistoids</taxon>
        <taxon>Genisteae</taxon>
        <taxon>Lupinus</taxon>
    </lineage>
</organism>
<dbReference type="EMBL" id="WOCE01000001">
    <property type="protein sequence ID" value="KAE9621505.1"/>
    <property type="molecule type" value="Genomic_DNA"/>
</dbReference>
<evidence type="ECO:0000256" key="2">
    <source>
        <dbReference type="ARBA" id="ARBA00022692"/>
    </source>
</evidence>
<reference evidence="10" key="1">
    <citation type="journal article" date="2020" name="Nat. Commun.">
        <title>Genome sequence of the cluster root forming white lupin.</title>
        <authorList>
            <person name="Hufnagel B."/>
            <person name="Marques A."/>
            <person name="Soriano A."/>
            <person name="Marques L."/>
            <person name="Divol F."/>
            <person name="Doumas P."/>
            <person name="Sallet E."/>
            <person name="Mancinotti D."/>
            <person name="Carrere S."/>
            <person name="Marande W."/>
            <person name="Arribat S."/>
            <person name="Keller J."/>
            <person name="Huneau C."/>
            <person name="Blein T."/>
            <person name="Aime D."/>
            <person name="Laguerre M."/>
            <person name="Taylor J."/>
            <person name="Schubert V."/>
            <person name="Nelson M."/>
            <person name="Geu-Flores F."/>
            <person name="Crespi M."/>
            <person name="Gallardo-Guerrero K."/>
            <person name="Delaux P.-M."/>
            <person name="Salse J."/>
            <person name="Berges H."/>
            <person name="Guyot R."/>
            <person name="Gouzy J."/>
            <person name="Peret B."/>
        </authorList>
    </citation>
    <scope>NUCLEOTIDE SEQUENCE [LARGE SCALE GENOMIC DNA]</scope>
    <source>
        <strain evidence="10">cv. Amiga</strain>
    </source>
</reference>
<keyword evidence="3" id="KW-0677">Repeat</keyword>
<keyword evidence="5" id="KW-0040">ANK repeat</keyword>
<sequence length="204" mass="23376">MEEQKKNKMEGRISSWHRKLTRYQNYQSDWMEQMRGTLMLVSTVIATMSFQVAINPPGGVWQSDSNTRMGCVPNTTCKAGTSVIAFGSSDQKLNYEIFITLCTISFSASLTIILLLICGFPLSNRLVMWMLMIYMCISVYCTVGAYAISIGMVLNKLDLVPLFIRYYAVYWAGLFVLLCLILFLRFLFYLFIKFLELCLKCVSK</sequence>
<comment type="subcellular location">
    <subcellularLocation>
        <location evidence="1">Membrane</location>
        <topology evidence="1">Multi-pass membrane protein</topology>
    </subcellularLocation>
</comment>
<dbReference type="InterPro" id="IPR026961">
    <property type="entry name" value="PGG_dom"/>
</dbReference>
<feature type="transmembrane region" description="Helical" evidence="7">
    <location>
        <begin position="126"/>
        <end position="148"/>
    </location>
</feature>
<comment type="caution">
    <text evidence="9">The sequence shown here is derived from an EMBL/GenBank/DDBJ whole genome shotgun (WGS) entry which is preliminary data.</text>
</comment>
<evidence type="ECO:0000256" key="5">
    <source>
        <dbReference type="ARBA" id="ARBA00023043"/>
    </source>
</evidence>
<dbReference type="Proteomes" id="UP000447434">
    <property type="component" value="Chromosome 1"/>
</dbReference>
<evidence type="ECO:0000256" key="4">
    <source>
        <dbReference type="ARBA" id="ARBA00022989"/>
    </source>
</evidence>
<keyword evidence="10" id="KW-1185">Reference proteome</keyword>
<evidence type="ECO:0000256" key="7">
    <source>
        <dbReference type="SAM" id="Phobius"/>
    </source>
</evidence>
<accession>A0A6A4R3L1</accession>
<feature type="domain" description="PGG" evidence="8">
    <location>
        <begin position="29"/>
        <end position="150"/>
    </location>
</feature>
<proteinExistence type="predicted"/>
<evidence type="ECO:0000313" key="9">
    <source>
        <dbReference type="EMBL" id="KAE9621505.1"/>
    </source>
</evidence>
<dbReference type="AlphaFoldDB" id="A0A6A4R3L1"/>
<dbReference type="OrthoDB" id="681126at2759"/>
<keyword evidence="2 7" id="KW-0812">Transmembrane</keyword>
<protein>
    <submittedName>
        <fullName evidence="9">Putative PGG domain-containing protein</fullName>
    </submittedName>
</protein>
<gene>
    <name evidence="9" type="ORF">Lalb_Chr01g0015511</name>
</gene>
<feature type="transmembrane region" description="Helical" evidence="7">
    <location>
        <begin position="168"/>
        <end position="192"/>
    </location>
</feature>
<keyword evidence="4 7" id="KW-1133">Transmembrane helix</keyword>
<feature type="transmembrane region" description="Helical" evidence="7">
    <location>
        <begin position="36"/>
        <end position="54"/>
    </location>
</feature>
<dbReference type="PANTHER" id="PTHR24186:SF37">
    <property type="entry name" value="PGG DOMAIN-CONTAINING PROTEIN"/>
    <property type="match status" value="1"/>
</dbReference>
<evidence type="ECO:0000256" key="1">
    <source>
        <dbReference type="ARBA" id="ARBA00004141"/>
    </source>
</evidence>
<evidence type="ECO:0000313" key="10">
    <source>
        <dbReference type="Proteomes" id="UP000447434"/>
    </source>
</evidence>
<feature type="transmembrane region" description="Helical" evidence="7">
    <location>
        <begin position="97"/>
        <end position="119"/>
    </location>
</feature>
<evidence type="ECO:0000256" key="3">
    <source>
        <dbReference type="ARBA" id="ARBA00022737"/>
    </source>
</evidence>
<dbReference type="GO" id="GO:0005886">
    <property type="term" value="C:plasma membrane"/>
    <property type="evidence" value="ECO:0007669"/>
    <property type="project" value="TreeGrafter"/>
</dbReference>
<dbReference type="PANTHER" id="PTHR24186">
    <property type="entry name" value="PROTEIN PHOSPHATASE 1 REGULATORY SUBUNIT"/>
    <property type="match status" value="1"/>
</dbReference>
<keyword evidence="6 7" id="KW-0472">Membrane</keyword>
<dbReference type="Pfam" id="PF13962">
    <property type="entry name" value="PGG"/>
    <property type="match status" value="1"/>
</dbReference>
<name>A0A6A4R3L1_LUPAL</name>
<evidence type="ECO:0000259" key="8">
    <source>
        <dbReference type="Pfam" id="PF13962"/>
    </source>
</evidence>
<evidence type="ECO:0000256" key="6">
    <source>
        <dbReference type="ARBA" id="ARBA00023136"/>
    </source>
</evidence>